<evidence type="ECO:0000256" key="2">
    <source>
        <dbReference type="ARBA" id="ARBA00023315"/>
    </source>
</evidence>
<protein>
    <submittedName>
        <fullName evidence="4">Phosphinothricin acetyltransferase</fullName>
    </submittedName>
</protein>
<evidence type="ECO:0000259" key="3">
    <source>
        <dbReference type="PROSITE" id="PS51186"/>
    </source>
</evidence>
<keyword evidence="2" id="KW-0012">Acyltransferase</keyword>
<evidence type="ECO:0000256" key="1">
    <source>
        <dbReference type="ARBA" id="ARBA00022679"/>
    </source>
</evidence>
<evidence type="ECO:0000313" key="4">
    <source>
        <dbReference type="EMBL" id="TCL75083.1"/>
    </source>
</evidence>
<dbReference type="Gene3D" id="3.40.630.30">
    <property type="match status" value="1"/>
</dbReference>
<sequence length="165" mass="18750">MNEEIELQDLSAADRTAVIAIFNDAIENSFAAYPEHPVSYEFFDMILHSVKGYPSATLRTPAGMVIGFGFLRPYHLIPVFRRTAEISYFIKPEYTGRGLGQRLLDHLLAGARQMEVDCIVASISSLNPPSLKFHRKHGFQECGRFLRVGRKKGTDFDVVWMQRLL</sequence>
<dbReference type="AlphaFoldDB" id="A0A4R1S6T7"/>
<dbReference type="OrthoDB" id="9798006at2"/>
<accession>A0A4R1S6T7</accession>
<reference evidence="4 5" key="1">
    <citation type="submission" date="2019-03" db="EMBL/GenBank/DDBJ databases">
        <title>Genomic Encyclopedia of Type Strains, Phase IV (KMG-IV): sequencing the most valuable type-strain genomes for metagenomic binning, comparative biology and taxonomic classification.</title>
        <authorList>
            <person name="Goeker M."/>
        </authorList>
    </citation>
    <scope>NUCLEOTIDE SEQUENCE [LARGE SCALE GENOMIC DNA]</scope>
    <source>
        <strain evidence="4 5">LX-B</strain>
    </source>
</reference>
<dbReference type="Proteomes" id="UP000295008">
    <property type="component" value="Unassembled WGS sequence"/>
</dbReference>
<evidence type="ECO:0000313" key="5">
    <source>
        <dbReference type="Proteomes" id="UP000295008"/>
    </source>
</evidence>
<gene>
    <name evidence="4" type="ORF">EDC14_100313</name>
</gene>
<keyword evidence="1 4" id="KW-0808">Transferase</keyword>
<keyword evidence="5" id="KW-1185">Reference proteome</keyword>
<dbReference type="CDD" id="cd04301">
    <property type="entry name" value="NAT_SF"/>
    <property type="match status" value="1"/>
</dbReference>
<dbReference type="GO" id="GO:0016747">
    <property type="term" value="F:acyltransferase activity, transferring groups other than amino-acyl groups"/>
    <property type="evidence" value="ECO:0007669"/>
    <property type="project" value="InterPro"/>
</dbReference>
<dbReference type="SUPFAM" id="SSF55729">
    <property type="entry name" value="Acyl-CoA N-acyltransferases (Nat)"/>
    <property type="match status" value="1"/>
</dbReference>
<dbReference type="EMBL" id="SLUN01000003">
    <property type="protein sequence ID" value="TCL75083.1"/>
    <property type="molecule type" value="Genomic_DNA"/>
</dbReference>
<name>A0A4R1S6T7_HYDET</name>
<comment type="caution">
    <text evidence="4">The sequence shown here is derived from an EMBL/GenBank/DDBJ whole genome shotgun (WGS) entry which is preliminary data.</text>
</comment>
<dbReference type="InterPro" id="IPR000182">
    <property type="entry name" value="GNAT_dom"/>
</dbReference>
<dbReference type="Pfam" id="PF00583">
    <property type="entry name" value="Acetyltransf_1"/>
    <property type="match status" value="1"/>
</dbReference>
<proteinExistence type="predicted"/>
<dbReference type="RefSeq" id="WP_132012773.1">
    <property type="nucleotide sequence ID" value="NZ_SLUN01000003.1"/>
</dbReference>
<dbReference type="PROSITE" id="PS51186">
    <property type="entry name" value="GNAT"/>
    <property type="match status" value="1"/>
</dbReference>
<organism evidence="4 5">
    <name type="scientific">Hydrogenispora ethanolica</name>
    <dbReference type="NCBI Taxonomy" id="1082276"/>
    <lineage>
        <taxon>Bacteria</taxon>
        <taxon>Bacillati</taxon>
        <taxon>Bacillota</taxon>
        <taxon>Hydrogenispora</taxon>
    </lineage>
</organism>
<dbReference type="PANTHER" id="PTHR43072">
    <property type="entry name" value="N-ACETYLTRANSFERASE"/>
    <property type="match status" value="1"/>
</dbReference>
<dbReference type="PANTHER" id="PTHR43072:SF23">
    <property type="entry name" value="UPF0039 PROTEIN C11D3.02C"/>
    <property type="match status" value="1"/>
</dbReference>
<dbReference type="InterPro" id="IPR016181">
    <property type="entry name" value="Acyl_CoA_acyltransferase"/>
</dbReference>
<feature type="domain" description="N-acetyltransferase" evidence="3">
    <location>
        <begin position="5"/>
        <end position="165"/>
    </location>
</feature>